<dbReference type="EMBL" id="CAACVG010006733">
    <property type="protein sequence ID" value="VEN41304.1"/>
    <property type="molecule type" value="Genomic_DNA"/>
</dbReference>
<feature type="signal peptide" evidence="5">
    <location>
        <begin position="1"/>
        <end position="19"/>
    </location>
</feature>
<dbReference type="Gene3D" id="3.40.50.1820">
    <property type="entry name" value="alpha/beta hydrolase"/>
    <property type="match status" value="1"/>
</dbReference>
<accession>A0A653C088</accession>
<organism evidence="7 8">
    <name type="scientific">Callosobruchus maculatus</name>
    <name type="common">Southern cowpea weevil</name>
    <name type="synonym">Pulse bruchid</name>
    <dbReference type="NCBI Taxonomy" id="64391"/>
    <lineage>
        <taxon>Eukaryota</taxon>
        <taxon>Metazoa</taxon>
        <taxon>Ecdysozoa</taxon>
        <taxon>Arthropoda</taxon>
        <taxon>Hexapoda</taxon>
        <taxon>Insecta</taxon>
        <taxon>Pterygota</taxon>
        <taxon>Neoptera</taxon>
        <taxon>Endopterygota</taxon>
        <taxon>Coleoptera</taxon>
        <taxon>Polyphaga</taxon>
        <taxon>Cucujiformia</taxon>
        <taxon>Chrysomeloidea</taxon>
        <taxon>Chrysomelidae</taxon>
        <taxon>Bruchinae</taxon>
        <taxon>Bruchini</taxon>
        <taxon>Callosobruchus</taxon>
    </lineage>
</organism>
<evidence type="ECO:0000259" key="6">
    <source>
        <dbReference type="Pfam" id="PF00151"/>
    </source>
</evidence>
<feature type="domain" description="Lipase" evidence="6">
    <location>
        <begin position="103"/>
        <end position="235"/>
    </location>
</feature>
<dbReference type="OrthoDB" id="8183961at2759"/>
<dbReference type="SUPFAM" id="SSF53474">
    <property type="entry name" value="alpha/beta-Hydrolases"/>
    <property type="match status" value="1"/>
</dbReference>
<dbReference type="Proteomes" id="UP000410492">
    <property type="component" value="Unassembled WGS sequence"/>
</dbReference>
<evidence type="ECO:0000313" key="7">
    <source>
        <dbReference type="EMBL" id="VEN41304.1"/>
    </source>
</evidence>
<dbReference type="GO" id="GO:0016042">
    <property type="term" value="P:lipid catabolic process"/>
    <property type="evidence" value="ECO:0007669"/>
    <property type="project" value="TreeGrafter"/>
</dbReference>
<protein>
    <recommendedName>
        <fullName evidence="6">Lipase domain-containing protein</fullName>
    </recommendedName>
</protein>
<feature type="chain" id="PRO_5024966685" description="Lipase domain-containing protein" evidence="5">
    <location>
        <begin position="20"/>
        <end position="248"/>
    </location>
</feature>
<dbReference type="Pfam" id="PF00151">
    <property type="entry name" value="Lipase"/>
    <property type="match status" value="1"/>
</dbReference>
<dbReference type="InterPro" id="IPR013818">
    <property type="entry name" value="Lipase"/>
</dbReference>
<keyword evidence="5" id="KW-0732">Signal</keyword>
<evidence type="ECO:0000256" key="3">
    <source>
        <dbReference type="ARBA" id="ARBA00022525"/>
    </source>
</evidence>
<evidence type="ECO:0000256" key="5">
    <source>
        <dbReference type="SAM" id="SignalP"/>
    </source>
</evidence>
<evidence type="ECO:0000256" key="2">
    <source>
        <dbReference type="ARBA" id="ARBA00010701"/>
    </source>
</evidence>
<keyword evidence="8" id="KW-1185">Reference proteome</keyword>
<proteinExistence type="inferred from homology"/>
<evidence type="ECO:0000256" key="1">
    <source>
        <dbReference type="ARBA" id="ARBA00004613"/>
    </source>
</evidence>
<keyword evidence="3" id="KW-0964">Secreted</keyword>
<reference evidence="7 8" key="1">
    <citation type="submission" date="2019-01" db="EMBL/GenBank/DDBJ databases">
        <authorList>
            <person name="Sayadi A."/>
        </authorList>
    </citation>
    <scope>NUCLEOTIDE SEQUENCE [LARGE SCALE GENOMIC DNA]</scope>
</reference>
<gene>
    <name evidence="7" type="ORF">CALMAC_LOCUS5178</name>
</gene>
<dbReference type="GO" id="GO:0017171">
    <property type="term" value="F:serine hydrolase activity"/>
    <property type="evidence" value="ECO:0007669"/>
    <property type="project" value="TreeGrafter"/>
</dbReference>
<sequence length="248" mass="27678">MLKTIYFFIICDTFSGVLSYQLSIGDCPLYYDESCDTTKVNFFLSSPARFGRSTSKIDPFRPKFPQVYDHLVPLKIVIHGYGGLGIDTATTNVSKAYEDEGYNVIIGLDPALPLFVKASNDWKLDSSDASFVDIIHTSSGTFGKLEPTGHVDFYVNGGSLQPFCTGRPYPQLCSHILAGLYFAESIRSRGNIFIGYECENIAYYYLGICNTDKRAVMGEFSYSKLKGIYFVKTSNTPPFALDNIYLKT</sequence>
<dbReference type="AlphaFoldDB" id="A0A653C088"/>
<dbReference type="InterPro" id="IPR029058">
    <property type="entry name" value="AB_hydrolase_fold"/>
</dbReference>
<dbReference type="GO" id="GO:0005615">
    <property type="term" value="C:extracellular space"/>
    <property type="evidence" value="ECO:0007669"/>
    <property type="project" value="TreeGrafter"/>
</dbReference>
<comment type="subcellular location">
    <subcellularLocation>
        <location evidence="1">Secreted</location>
    </subcellularLocation>
</comment>
<dbReference type="PANTHER" id="PTHR11610:SF151">
    <property type="entry name" value="PHOSPHOLIPASE A1 MEMBER A-LIKE PROTEIN"/>
    <property type="match status" value="1"/>
</dbReference>
<dbReference type="GO" id="GO:0016298">
    <property type="term" value="F:lipase activity"/>
    <property type="evidence" value="ECO:0007669"/>
    <property type="project" value="InterPro"/>
</dbReference>
<dbReference type="InterPro" id="IPR000734">
    <property type="entry name" value="TAG_lipase"/>
</dbReference>
<dbReference type="PANTHER" id="PTHR11610">
    <property type="entry name" value="LIPASE"/>
    <property type="match status" value="1"/>
</dbReference>
<evidence type="ECO:0000313" key="8">
    <source>
        <dbReference type="Proteomes" id="UP000410492"/>
    </source>
</evidence>
<evidence type="ECO:0000256" key="4">
    <source>
        <dbReference type="RuleBase" id="RU004262"/>
    </source>
</evidence>
<name>A0A653C088_CALMS</name>
<comment type="similarity">
    <text evidence="2 4">Belongs to the AB hydrolase superfamily. Lipase family.</text>
</comment>